<comment type="caution">
    <text evidence="2">The sequence shown here is derived from an EMBL/GenBank/DDBJ whole genome shotgun (WGS) entry which is preliminary data.</text>
</comment>
<keyword evidence="3" id="KW-1185">Reference proteome</keyword>
<evidence type="ECO:0000313" key="2">
    <source>
        <dbReference type="EMBL" id="MDP8566518.1"/>
    </source>
</evidence>
<keyword evidence="1" id="KW-1133">Transmembrane helix</keyword>
<evidence type="ECO:0000313" key="3">
    <source>
        <dbReference type="Proteomes" id="UP001225906"/>
    </source>
</evidence>
<reference evidence="3" key="1">
    <citation type="journal article" date="2019" name="Int. J. Syst. Evol. Microbiol.">
        <title>The Global Catalogue of Microorganisms (GCM) 10K type strain sequencing project: providing services to taxonomists for standard genome sequencing and annotation.</title>
        <authorList>
            <consortium name="The Broad Institute Genomics Platform"/>
            <consortium name="The Broad Institute Genome Sequencing Center for Infectious Disease"/>
            <person name="Wu L."/>
            <person name="Ma J."/>
        </authorList>
    </citation>
    <scope>NUCLEOTIDE SEQUENCE [LARGE SCALE GENOMIC DNA]</scope>
    <source>
        <strain evidence="3">VKM B-3159</strain>
    </source>
</reference>
<dbReference type="RefSeq" id="WP_306388211.1">
    <property type="nucleotide sequence ID" value="NZ_JAVCAP010000001.1"/>
</dbReference>
<dbReference type="Pfam" id="PF12279">
    <property type="entry name" value="DUF3619"/>
    <property type="match status" value="1"/>
</dbReference>
<evidence type="ECO:0000256" key="1">
    <source>
        <dbReference type="SAM" id="Phobius"/>
    </source>
</evidence>
<dbReference type="InterPro" id="IPR022064">
    <property type="entry name" value="DUF3619"/>
</dbReference>
<sequence>MRNKRHPEDELPIPLRQYLDVKKQADTLPLSPSVELGLAKARQAALRRFAAQKNNTQRLTDILGWASFGHPRMVGAAALSVCLVVGVMLMMVSQPEDAMLLGADLPLEAFVDNGFEPWHYSDQI</sequence>
<dbReference type="EMBL" id="JAVCAP010000001">
    <property type="protein sequence ID" value="MDP8566518.1"/>
    <property type="molecule type" value="Genomic_DNA"/>
</dbReference>
<dbReference type="Proteomes" id="UP001225906">
    <property type="component" value="Unassembled WGS sequence"/>
</dbReference>
<accession>A0ABT9JPN5</accession>
<protein>
    <submittedName>
        <fullName evidence="2">DUF3619 family protein</fullName>
    </submittedName>
</protein>
<keyword evidence="1" id="KW-0472">Membrane</keyword>
<keyword evidence="1" id="KW-0812">Transmembrane</keyword>
<gene>
    <name evidence="2" type="ORF">Q9291_01525</name>
</gene>
<feature type="transmembrane region" description="Helical" evidence="1">
    <location>
        <begin position="73"/>
        <end position="92"/>
    </location>
</feature>
<proteinExistence type="predicted"/>
<organism evidence="2 3">
    <name type="scientific">Methylophilus aquaticus</name>
    <dbReference type="NCBI Taxonomy" id="1971610"/>
    <lineage>
        <taxon>Bacteria</taxon>
        <taxon>Pseudomonadati</taxon>
        <taxon>Pseudomonadota</taxon>
        <taxon>Betaproteobacteria</taxon>
        <taxon>Nitrosomonadales</taxon>
        <taxon>Methylophilaceae</taxon>
        <taxon>Methylophilus</taxon>
    </lineage>
</organism>
<name>A0ABT9JPN5_9PROT</name>